<dbReference type="PANTHER" id="PTHR42658">
    <property type="entry name" value="HYDROLASE TATD"/>
    <property type="match status" value="1"/>
</dbReference>
<dbReference type="PATRIC" id="fig|1001994.6.peg.108"/>
<keyword evidence="1 2" id="KW-0378">Hydrolase</keyword>
<comment type="similarity">
    <text evidence="1">Belongs to the metallo-dependent hydrolases superfamily.</text>
</comment>
<proteinExistence type="inferred from homology"/>
<dbReference type="EMBL" id="AFPU01000001">
    <property type="protein sequence ID" value="EGP92893.1"/>
    <property type="molecule type" value="Genomic_DNA"/>
</dbReference>
<dbReference type="PANTHER" id="PTHR42658:SF1">
    <property type="entry name" value="HYDROLASE TATD"/>
    <property type="match status" value="1"/>
</dbReference>
<dbReference type="GO" id="GO:0046872">
    <property type="term" value="F:metal ion binding"/>
    <property type="evidence" value="ECO:0007669"/>
    <property type="project" value="UniProtKB-KW"/>
</dbReference>
<evidence type="ECO:0000313" key="2">
    <source>
        <dbReference type="EMBL" id="EGP92893.1"/>
    </source>
</evidence>
<dbReference type="GO" id="GO:0016788">
    <property type="term" value="F:hydrolase activity, acting on ester bonds"/>
    <property type="evidence" value="ECO:0007669"/>
    <property type="project" value="UniProtKB-UniRule"/>
</dbReference>
<dbReference type="PIRSF" id="PIRSF005295">
    <property type="entry name" value="UCP005295_TatD"/>
    <property type="match status" value="1"/>
</dbReference>
<protein>
    <submittedName>
        <fullName evidence="2">Putative hydrolase, TatD family</fullName>
    </submittedName>
</protein>
<name>F9CYB5_9ARCH</name>
<dbReference type="InterPro" id="IPR001130">
    <property type="entry name" value="TatD-like"/>
</dbReference>
<dbReference type="CDD" id="cd01292">
    <property type="entry name" value="metallo-dependent_hydrolases"/>
    <property type="match status" value="1"/>
</dbReference>
<organism evidence="2 3">
    <name type="scientific">Nitrosarchaeum koreense MY1</name>
    <dbReference type="NCBI Taxonomy" id="1001994"/>
    <lineage>
        <taxon>Archaea</taxon>
        <taxon>Nitrososphaerota</taxon>
        <taxon>Nitrososphaeria</taxon>
        <taxon>Nitrosopumilales</taxon>
        <taxon>Nitrosopumilaceae</taxon>
        <taxon>Nitrosarchaeum</taxon>
    </lineage>
</organism>
<dbReference type="STRING" id="1001994.MY1_0106"/>
<gene>
    <name evidence="2" type="ORF">MY1_0106</name>
</gene>
<dbReference type="InterPro" id="IPR032466">
    <property type="entry name" value="Metal_Hydrolase"/>
</dbReference>
<sequence length="256" mass="29174">MYSRTTDDYEKMILSGIKTVIEPSFWLGQARTSSKTLIDYWEYLINFERARAREFGINHYCAISVNPKEANNSQLANESLDVMANYLSKEGVVAVGEIGFDMITKEEEKVFARQLVMAEELKMPVIIHTPHINKVEGIKKTFDIIKNCNATKSRIIIDHNTEETIELSLSYDVIAGITVYPYTKVSSIRAVNMLKKYGTDRILINSSADWGVSDPLSVPKTAIQMEKDGFSKNEIEQLLFHNPNNFFKQSKNYVPL</sequence>
<evidence type="ECO:0000313" key="3">
    <source>
        <dbReference type="Proteomes" id="UP000004440"/>
    </source>
</evidence>
<dbReference type="Gene3D" id="3.20.20.140">
    <property type="entry name" value="Metal-dependent hydrolases"/>
    <property type="match status" value="1"/>
</dbReference>
<dbReference type="Pfam" id="PF01026">
    <property type="entry name" value="TatD_DNase"/>
    <property type="match status" value="1"/>
</dbReference>
<keyword evidence="1" id="KW-0479">Metal-binding</keyword>
<accession>F9CYB5</accession>
<dbReference type="SUPFAM" id="SSF51556">
    <property type="entry name" value="Metallo-dependent hydrolases"/>
    <property type="match status" value="1"/>
</dbReference>
<comment type="caution">
    <text evidence="2">The sequence shown here is derived from an EMBL/GenBank/DDBJ whole genome shotgun (WGS) entry which is preliminary data.</text>
</comment>
<dbReference type="AlphaFoldDB" id="F9CYB5"/>
<dbReference type="Proteomes" id="UP000004440">
    <property type="component" value="Unassembled WGS sequence"/>
</dbReference>
<evidence type="ECO:0000256" key="1">
    <source>
        <dbReference type="PIRNR" id="PIRNR005295"/>
    </source>
</evidence>
<keyword evidence="3" id="KW-1185">Reference proteome</keyword>
<reference evidence="2 3" key="1">
    <citation type="journal article" date="2011" name="J. Bacteriol.">
        <title>Genome Sequence of an Ammonia-Oxidizing Soil Archaeon, "Candidatus Nitrosoarchaeum koreensis" MY1.</title>
        <authorList>
            <person name="Kim B.K."/>
            <person name="Jung M.Y."/>
            <person name="Yu D.S."/>
            <person name="Park S.J."/>
            <person name="Oh T.K."/>
            <person name="Rhee S.K."/>
            <person name="Kim J.F."/>
        </authorList>
    </citation>
    <scope>NUCLEOTIDE SEQUENCE [LARGE SCALE GENOMIC DNA]</scope>
    <source>
        <strain evidence="2 3">MY1</strain>
    </source>
</reference>
<dbReference type="InterPro" id="IPR012022">
    <property type="entry name" value="UCP005295"/>
</dbReference>